<dbReference type="HAMAP" id="MF_00301">
    <property type="entry name" value="Homoser_kinase_2"/>
    <property type="match status" value="1"/>
</dbReference>
<evidence type="ECO:0000259" key="10">
    <source>
        <dbReference type="Pfam" id="PF01636"/>
    </source>
</evidence>
<dbReference type="Gene3D" id="3.30.200.20">
    <property type="entry name" value="Phosphorylase Kinase, domain 1"/>
    <property type="match status" value="1"/>
</dbReference>
<feature type="domain" description="Aminoglycoside phosphotransferase" evidence="10">
    <location>
        <begin position="26"/>
        <end position="251"/>
    </location>
</feature>
<keyword evidence="12" id="KW-1185">Reference proteome</keyword>
<evidence type="ECO:0000256" key="8">
    <source>
        <dbReference type="HAMAP-Rule" id="MF_00301"/>
    </source>
</evidence>
<comment type="pathway">
    <text evidence="8">Amino-acid biosynthesis; L-threonine biosynthesis; L-threonine from L-aspartate: step 4/5.</text>
</comment>
<dbReference type="InterPro" id="IPR005280">
    <property type="entry name" value="Homoserine_kinase_II"/>
</dbReference>
<dbReference type="Gene3D" id="3.90.1200.10">
    <property type="match status" value="1"/>
</dbReference>
<keyword evidence="4 8" id="KW-0547">Nucleotide-binding</keyword>
<dbReference type="InterPro" id="IPR011009">
    <property type="entry name" value="Kinase-like_dom_sf"/>
</dbReference>
<dbReference type="EC" id="2.7.1.39" evidence="8 9"/>
<accession>A0AAQ1G9B1</accession>
<keyword evidence="1 8" id="KW-0028">Amino-acid biosynthesis</keyword>
<dbReference type="PANTHER" id="PTHR21064:SF6">
    <property type="entry name" value="AMINOGLYCOSIDE PHOSPHOTRANSFERASE DOMAIN-CONTAINING PROTEIN"/>
    <property type="match status" value="1"/>
</dbReference>
<dbReference type="SUPFAM" id="SSF56112">
    <property type="entry name" value="Protein kinase-like (PK-like)"/>
    <property type="match status" value="1"/>
</dbReference>
<dbReference type="Proteomes" id="UP000243518">
    <property type="component" value="Unassembled WGS sequence"/>
</dbReference>
<dbReference type="RefSeq" id="WP_088276926.1">
    <property type="nucleotide sequence ID" value="NZ_FNVE01000012.1"/>
</dbReference>
<evidence type="ECO:0000313" key="11">
    <source>
        <dbReference type="EMBL" id="SEG63130.1"/>
    </source>
</evidence>
<dbReference type="EMBL" id="FNVE01000012">
    <property type="protein sequence ID" value="SEG63130.1"/>
    <property type="molecule type" value="Genomic_DNA"/>
</dbReference>
<dbReference type="NCBIfam" id="NF003558">
    <property type="entry name" value="PRK05231.1"/>
    <property type="match status" value="1"/>
</dbReference>
<evidence type="ECO:0000256" key="2">
    <source>
        <dbReference type="ARBA" id="ARBA00022679"/>
    </source>
</evidence>
<evidence type="ECO:0000313" key="12">
    <source>
        <dbReference type="Proteomes" id="UP000243518"/>
    </source>
</evidence>
<dbReference type="CDD" id="cd05153">
    <property type="entry name" value="HomoserineK_II"/>
    <property type="match status" value="1"/>
</dbReference>
<comment type="caution">
    <text evidence="11">The sequence shown here is derived from an EMBL/GenBank/DDBJ whole genome shotgun (WGS) entry which is preliminary data.</text>
</comment>
<evidence type="ECO:0000256" key="1">
    <source>
        <dbReference type="ARBA" id="ARBA00022605"/>
    </source>
</evidence>
<evidence type="ECO:0000256" key="4">
    <source>
        <dbReference type="ARBA" id="ARBA00022741"/>
    </source>
</evidence>
<dbReference type="GO" id="GO:0005524">
    <property type="term" value="F:ATP binding"/>
    <property type="evidence" value="ECO:0007669"/>
    <property type="project" value="UniProtKB-KW"/>
</dbReference>
<dbReference type="Pfam" id="PF01636">
    <property type="entry name" value="APH"/>
    <property type="match status" value="1"/>
</dbReference>
<dbReference type="GO" id="GO:0009088">
    <property type="term" value="P:threonine biosynthetic process"/>
    <property type="evidence" value="ECO:0007669"/>
    <property type="project" value="UniProtKB-UniRule"/>
</dbReference>
<dbReference type="AlphaFoldDB" id="A0AAQ1G9B1"/>
<keyword evidence="2 8" id="KW-0808">Transferase</keyword>
<name>A0AAQ1G9B1_9GAMM</name>
<evidence type="ECO:0000256" key="9">
    <source>
        <dbReference type="NCBIfam" id="TIGR00938"/>
    </source>
</evidence>
<comment type="similarity">
    <text evidence="7 8">Belongs to the pseudomonas-type ThrB family.</text>
</comment>
<dbReference type="PANTHER" id="PTHR21064">
    <property type="entry name" value="AMINOGLYCOSIDE PHOSPHOTRANSFERASE DOMAIN-CONTAINING PROTEIN-RELATED"/>
    <property type="match status" value="1"/>
</dbReference>
<keyword evidence="5 8" id="KW-0418">Kinase</keyword>
<sequence>MSVFTPVSREQLDAFLDGFEVGRLIDVQGIEGGSENSNFFVSCTGGEFVLTLVERGDPQGLPFIVELLDCLHRAELSVPYAVTDRQGVALHQLNGKPAMLQPRLAGRHVERPDAAHCEAVGRWLAQMHAATAASSLERTSERGLAWMQDQLPRLSARQSADLESLLQALLDRIVAWRQQSPDLPRAVLHADLFRDNVMFDGHHLSGVIDFYNAASGWALYDVAIAVNDWCLDGAGALEPRLTRNLLAGYASQRRFTPAEQECWPDMLRLAALRFWLSRHIAADQHAGQPGVLVKDPEHFLQLLLRHQQVDIGLPLAL</sequence>
<dbReference type="InterPro" id="IPR050249">
    <property type="entry name" value="Pseudomonas-type_ThrB"/>
</dbReference>
<evidence type="ECO:0000256" key="5">
    <source>
        <dbReference type="ARBA" id="ARBA00022777"/>
    </source>
</evidence>
<organism evidence="11 12">
    <name type="scientific">Halopseudomonas aestusnigri</name>
    <dbReference type="NCBI Taxonomy" id="857252"/>
    <lineage>
        <taxon>Bacteria</taxon>
        <taxon>Pseudomonadati</taxon>
        <taxon>Pseudomonadota</taxon>
        <taxon>Gammaproteobacteria</taxon>
        <taxon>Pseudomonadales</taxon>
        <taxon>Pseudomonadaceae</taxon>
        <taxon>Halopseudomonas</taxon>
    </lineage>
</organism>
<keyword evidence="6 8" id="KW-0067">ATP-binding</keyword>
<evidence type="ECO:0000256" key="7">
    <source>
        <dbReference type="ARBA" id="ARBA00038240"/>
    </source>
</evidence>
<dbReference type="NCBIfam" id="TIGR00938">
    <property type="entry name" value="thrB_alt"/>
    <property type="match status" value="1"/>
</dbReference>
<evidence type="ECO:0000256" key="6">
    <source>
        <dbReference type="ARBA" id="ARBA00022840"/>
    </source>
</evidence>
<protein>
    <recommendedName>
        <fullName evidence="8 9">Homoserine kinase</fullName>
        <shortName evidence="8">HK</shortName>
        <shortName evidence="8">HSK</shortName>
        <ecNumber evidence="8 9">2.7.1.39</ecNumber>
    </recommendedName>
</protein>
<gene>
    <name evidence="8" type="primary">thrB</name>
    <name evidence="11" type="ORF">SAMN05216586_11253</name>
</gene>
<reference evidence="11 12" key="1">
    <citation type="submission" date="2016-10" db="EMBL/GenBank/DDBJ databases">
        <authorList>
            <person name="Varghese N."/>
            <person name="Submissions S."/>
        </authorList>
    </citation>
    <scope>NUCLEOTIDE SEQUENCE [LARGE SCALE GENOMIC DNA]</scope>
    <source>
        <strain evidence="11 12">CECT 8317</strain>
    </source>
</reference>
<evidence type="ECO:0000256" key="3">
    <source>
        <dbReference type="ARBA" id="ARBA00022697"/>
    </source>
</evidence>
<dbReference type="GO" id="GO:0004413">
    <property type="term" value="F:homoserine kinase activity"/>
    <property type="evidence" value="ECO:0007669"/>
    <property type="project" value="UniProtKB-UniRule"/>
</dbReference>
<keyword evidence="3 8" id="KW-0791">Threonine biosynthesis</keyword>
<comment type="catalytic activity">
    <reaction evidence="8">
        <text>L-homoserine + ATP = O-phospho-L-homoserine + ADP + H(+)</text>
        <dbReference type="Rhea" id="RHEA:13985"/>
        <dbReference type="ChEBI" id="CHEBI:15378"/>
        <dbReference type="ChEBI" id="CHEBI:30616"/>
        <dbReference type="ChEBI" id="CHEBI:57476"/>
        <dbReference type="ChEBI" id="CHEBI:57590"/>
        <dbReference type="ChEBI" id="CHEBI:456216"/>
        <dbReference type="EC" id="2.7.1.39"/>
    </reaction>
</comment>
<proteinExistence type="inferred from homology"/>
<dbReference type="InterPro" id="IPR002575">
    <property type="entry name" value="Aminoglycoside_PTrfase"/>
</dbReference>